<sequence length="140" mass="15082">MSTAPLSRLWTLPSGEVKVVAHVPGRVSDIVWTGPALYFLANNVPKEATSGLAVYKILLPGGVNDVGSLYEKVNIGQDCCPASLQQVGGGVLMEIQKGLEQELRPLGESNPLLSEKKSSNSFMEDEHRTGALLLPAHWEM</sequence>
<dbReference type="GeneID" id="92081951"/>
<proteinExistence type="predicted"/>
<dbReference type="Proteomes" id="UP001391051">
    <property type="component" value="Unassembled WGS sequence"/>
</dbReference>
<evidence type="ECO:0000313" key="2">
    <source>
        <dbReference type="EMBL" id="KAK7943554.1"/>
    </source>
</evidence>
<dbReference type="RefSeq" id="XP_066695585.1">
    <property type="nucleotide sequence ID" value="XM_066848889.1"/>
</dbReference>
<feature type="region of interest" description="Disordered" evidence="1">
    <location>
        <begin position="106"/>
        <end position="125"/>
    </location>
</feature>
<reference evidence="2 3" key="1">
    <citation type="submission" date="2023-01" db="EMBL/GenBank/DDBJ databases">
        <title>Analysis of 21 Apiospora genomes using comparative genomics revels a genus with tremendous synthesis potential of carbohydrate active enzymes and secondary metabolites.</title>
        <authorList>
            <person name="Sorensen T."/>
        </authorList>
    </citation>
    <scope>NUCLEOTIDE SEQUENCE [LARGE SCALE GENOMIC DNA]</scope>
    <source>
        <strain evidence="2 3">CBS 24483</strain>
    </source>
</reference>
<gene>
    <name evidence="2" type="ORF">PG986_012667</name>
</gene>
<name>A0ABR1Q137_9PEZI</name>
<accession>A0ABR1Q137</accession>
<comment type="caution">
    <text evidence="2">The sequence shown here is derived from an EMBL/GenBank/DDBJ whole genome shotgun (WGS) entry which is preliminary data.</text>
</comment>
<feature type="compositionally biased region" description="Basic and acidic residues" evidence="1">
    <location>
        <begin position="114"/>
        <end position="125"/>
    </location>
</feature>
<protein>
    <submittedName>
        <fullName evidence="2">Acylamino-acid-releasing enzyme</fullName>
    </submittedName>
</protein>
<evidence type="ECO:0000256" key="1">
    <source>
        <dbReference type="SAM" id="MobiDB-lite"/>
    </source>
</evidence>
<evidence type="ECO:0000313" key="3">
    <source>
        <dbReference type="Proteomes" id="UP001391051"/>
    </source>
</evidence>
<dbReference type="EMBL" id="JAQQWE010000008">
    <property type="protein sequence ID" value="KAK7943554.1"/>
    <property type="molecule type" value="Genomic_DNA"/>
</dbReference>
<keyword evidence="3" id="KW-1185">Reference proteome</keyword>
<organism evidence="2 3">
    <name type="scientific">Apiospora aurea</name>
    <dbReference type="NCBI Taxonomy" id="335848"/>
    <lineage>
        <taxon>Eukaryota</taxon>
        <taxon>Fungi</taxon>
        <taxon>Dikarya</taxon>
        <taxon>Ascomycota</taxon>
        <taxon>Pezizomycotina</taxon>
        <taxon>Sordariomycetes</taxon>
        <taxon>Xylariomycetidae</taxon>
        <taxon>Amphisphaeriales</taxon>
        <taxon>Apiosporaceae</taxon>
        <taxon>Apiospora</taxon>
    </lineage>
</organism>